<name>A0ABU1VWV1_9GAMM</name>
<evidence type="ECO:0000313" key="2">
    <source>
        <dbReference type="Proteomes" id="UP001257909"/>
    </source>
</evidence>
<gene>
    <name evidence="1" type="ORF">J2W69_000984</name>
</gene>
<organism evidence="1 2">
    <name type="scientific">Rheinheimera soli</name>
    <dbReference type="NCBI Taxonomy" id="443616"/>
    <lineage>
        <taxon>Bacteria</taxon>
        <taxon>Pseudomonadati</taxon>
        <taxon>Pseudomonadota</taxon>
        <taxon>Gammaproteobacteria</taxon>
        <taxon>Chromatiales</taxon>
        <taxon>Chromatiaceae</taxon>
        <taxon>Rheinheimera</taxon>
    </lineage>
</organism>
<dbReference type="GO" id="GO:0008887">
    <property type="term" value="F:glycerate kinase activity"/>
    <property type="evidence" value="ECO:0007669"/>
    <property type="project" value="UniProtKB-EC"/>
</dbReference>
<keyword evidence="1" id="KW-0808">Transferase</keyword>
<dbReference type="RefSeq" id="WP_310275138.1">
    <property type="nucleotide sequence ID" value="NZ_JAVDWR010000002.1"/>
</dbReference>
<accession>A0ABU1VWV1</accession>
<dbReference type="InterPro" id="IPR027417">
    <property type="entry name" value="P-loop_NTPase"/>
</dbReference>
<dbReference type="EC" id="2.7.1.31" evidence="1"/>
<dbReference type="SUPFAM" id="SSF52540">
    <property type="entry name" value="P-loop containing nucleoside triphosphate hydrolases"/>
    <property type="match status" value="1"/>
</dbReference>
<proteinExistence type="predicted"/>
<dbReference type="EMBL" id="JAVDWR010000002">
    <property type="protein sequence ID" value="MDR7120055.1"/>
    <property type="molecule type" value="Genomic_DNA"/>
</dbReference>
<dbReference type="Proteomes" id="UP001257909">
    <property type="component" value="Unassembled WGS sequence"/>
</dbReference>
<keyword evidence="2" id="KW-1185">Reference proteome</keyword>
<dbReference type="PANTHER" id="PTHR10285">
    <property type="entry name" value="URIDINE KINASE"/>
    <property type="match status" value="1"/>
</dbReference>
<protein>
    <submittedName>
        <fullName evidence="1">D-glycerate 3-kinase</fullName>
        <ecNumber evidence="1">2.7.1.31</ecNumber>
    </submittedName>
</protein>
<dbReference type="Gene3D" id="3.40.50.300">
    <property type="entry name" value="P-loop containing nucleotide triphosphate hydrolases"/>
    <property type="match status" value="1"/>
</dbReference>
<reference evidence="1 2" key="1">
    <citation type="submission" date="2023-07" db="EMBL/GenBank/DDBJ databases">
        <title>Sorghum-associated microbial communities from plants grown in Nebraska, USA.</title>
        <authorList>
            <person name="Schachtman D."/>
        </authorList>
    </citation>
    <scope>NUCLEOTIDE SEQUENCE [LARGE SCALE GENOMIC DNA]</scope>
    <source>
        <strain evidence="1 2">4138</strain>
    </source>
</reference>
<evidence type="ECO:0000313" key="1">
    <source>
        <dbReference type="EMBL" id="MDR7120055.1"/>
    </source>
</evidence>
<sequence>MTENVSNLWLKQWLFYSLKAQMVSHILTNEQLSRLSQLQPSTPFIIGISGAQGSGKSSLAVALQQLWSGFGVQADVVSLDDYYLEPAQRLKQAKLWHPLFAERGVPGTHDTELLLSQLQGFKRAEPQHWRRYDKGLDKVATATSATEARLLILEGWCIGLKPQSDTELQQSINELEQQQDPDALWRYQVNQQLAGDYQLLWQELEQLIWLNAPDWQAVCRWRAWQEQPLQQLGRGKSPAQLEAFMLFFQRLTQESWRQLPQCADFILELDLQHHFIRLTPDEQVVDG</sequence>
<comment type="caution">
    <text evidence="1">The sequence shown here is derived from an EMBL/GenBank/DDBJ whole genome shotgun (WGS) entry which is preliminary data.</text>
</comment>